<feature type="non-terminal residue" evidence="4">
    <location>
        <position position="1"/>
    </location>
</feature>
<dbReference type="Proteomes" id="UP000823388">
    <property type="component" value="Chromosome 8N"/>
</dbReference>
<evidence type="ECO:0000313" key="5">
    <source>
        <dbReference type="Proteomes" id="UP000823388"/>
    </source>
</evidence>
<dbReference type="AlphaFoldDB" id="A0A8T0PFI3"/>
<sequence>YKGGSKRTKNFHWEEDEVICSGWLYISKDPINGANQTRSMFWSRVHAFFEKEKKTTAVRSESSIMHRWLTIQAQVNKFCSCYAAIERRNKSGTTIQDKIVEASKMYMELDKDKKSFTLIPCWNILKEEDKSKQTRKKNKSTEVSRPRDEATNNEAITDAAAQQIEERKRPQGIKKAKEGLRRGGGEACMEALDKMWAKKEAFDKEKEKAKEERFMASLEVDKAALELEKKRVSNEEKKAEAELLKEEKEIMLVDKRSLDPLHLQYIEMM</sequence>
<protein>
    <recommendedName>
        <fullName evidence="3">No apical meristem-associated C-terminal domain-containing protein</fullName>
    </recommendedName>
</protein>
<feature type="region of interest" description="Disordered" evidence="2">
    <location>
        <begin position="130"/>
        <end position="155"/>
    </location>
</feature>
<feature type="coiled-coil region" evidence="1">
    <location>
        <begin position="215"/>
        <end position="254"/>
    </location>
</feature>
<proteinExistence type="predicted"/>
<keyword evidence="1" id="KW-0175">Coiled coil</keyword>
<feature type="compositionally biased region" description="Basic and acidic residues" evidence="2">
    <location>
        <begin position="139"/>
        <end position="150"/>
    </location>
</feature>
<comment type="caution">
    <text evidence="4">The sequence shown here is derived from an EMBL/GenBank/DDBJ whole genome shotgun (WGS) entry which is preliminary data.</text>
</comment>
<evidence type="ECO:0000313" key="4">
    <source>
        <dbReference type="EMBL" id="KAG2558942.1"/>
    </source>
</evidence>
<gene>
    <name evidence="4" type="ORF">PVAP13_8NG321200</name>
</gene>
<dbReference type="EMBL" id="CM029052">
    <property type="protein sequence ID" value="KAG2558942.1"/>
    <property type="molecule type" value="Genomic_DNA"/>
</dbReference>
<keyword evidence="5" id="KW-1185">Reference proteome</keyword>
<dbReference type="InterPro" id="IPR029466">
    <property type="entry name" value="NAM-associated_C"/>
</dbReference>
<evidence type="ECO:0000259" key="3">
    <source>
        <dbReference type="Pfam" id="PF14303"/>
    </source>
</evidence>
<reference evidence="4" key="1">
    <citation type="submission" date="2020-05" db="EMBL/GenBank/DDBJ databases">
        <title>WGS assembly of Panicum virgatum.</title>
        <authorList>
            <person name="Lovell J.T."/>
            <person name="Jenkins J."/>
            <person name="Shu S."/>
            <person name="Juenger T.E."/>
            <person name="Schmutz J."/>
        </authorList>
    </citation>
    <scope>NUCLEOTIDE SEQUENCE</scope>
    <source>
        <strain evidence="4">AP13</strain>
    </source>
</reference>
<dbReference type="PANTHER" id="PTHR45125">
    <property type="entry name" value="F21J9.4-RELATED"/>
    <property type="match status" value="1"/>
</dbReference>
<accession>A0A8T0PFI3</accession>
<organism evidence="4 5">
    <name type="scientific">Panicum virgatum</name>
    <name type="common">Blackwell switchgrass</name>
    <dbReference type="NCBI Taxonomy" id="38727"/>
    <lineage>
        <taxon>Eukaryota</taxon>
        <taxon>Viridiplantae</taxon>
        <taxon>Streptophyta</taxon>
        <taxon>Embryophyta</taxon>
        <taxon>Tracheophyta</taxon>
        <taxon>Spermatophyta</taxon>
        <taxon>Magnoliopsida</taxon>
        <taxon>Liliopsida</taxon>
        <taxon>Poales</taxon>
        <taxon>Poaceae</taxon>
        <taxon>PACMAD clade</taxon>
        <taxon>Panicoideae</taxon>
        <taxon>Panicodae</taxon>
        <taxon>Paniceae</taxon>
        <taxon>Panicinae</taxon>
        <taxon>Panicum</taxon>
        <taxon>Panicum sect. Hiantes</taxon>
    </lineage>
</organism>
<evidence type="ECO:0000256" key="2">
    <source>
        <dbReference type="SAM" id="MobiDB-lite"/>
    </source>
</evidence>
<dbReference type="Pfam" id="PF14303">
    <property type="entry name" value="NAM-associated"/>
    <property type="match status" value="1"/>
</dbReference>
<feature type="domain" description="No apical meristem-associated C-terminal" evidence="3">
    <location>
        <begin position="114"/>
        <end position="268"/>
    </location>
</feature>
<dbReference type="PANTHER" id="PTHR45125:SF51">
    <property type="entry name" value="F21J9.4-RELATED"/>
    <property type="match status" value="1"/>
</dbReference>
<name>A0A8T0PFI3_PANVG</name>
<evidence type="ECO:0000256" key="1">
    <source>
        <dbReference type="SAM" id="Coils"/>
    </source>
</evidence>